<dbReference type="OrthoDB" id="9951401at2"/>
<reference evidence="1 2" key="2">
    <citation type="submission" date="2018-03" db="EMBL/GenBank/DDBJ databases">
        <authorList>
            <person name="Keele B.F."/>
        </authorList>
    </citation>
    <scope>NUCLEOTIDE SEQUENCE [LARGE SCALE GENOMIC DNA]</scope>
    <source>
        <strain evidence="1 2">CCALA 016</strain>
    </source>
</reference>
<proteinExistence type="predicted"/>
<dbReference type="Proteomes" id="UP000239001">
    <property type="component" value="Unassembled WGS sequence"/>
</dbReference>
<organism evidence="1 2">
    <name type="scientific">Aphanothece hegewaldii CCALA 016</name>
    <dbReference type="NCBI Taxonomy" id="2107694"/>
    <lineage>
        <taxon>Bacteria</taxon>
        <taxon>Bacillati</taxon>
        <taxon>Cyanobacteriota</taxon>
        <taxon>Cyanophyceae</taxon>
        <taxon>Oscillatoriophycideae</taxon>
        <taxon>Chroococcales</taxon>
        <taxon>Aphanothecaceae</taxon>
        <taxon>Aphanothece</taxon>
    </lineage>
</organism>
<sequence length="126" mass="14293">MSLPLPINLDSPDWVLKSSSSWIAQLTDPETNTYTPIPEQIISVPFSSPILAITAATIDNVSFAKFGYIRQIKSLGINQNAVVGARKIWRGTQLIRFSEDYSGNYLLTFKPFYRLHHVSILIYEFQ</sequence>
<accession>A0A2T1LZD4</accession>
<name>A0A2T1LZD4_9CHRO</name>
<evidence type="ECO:0000313" key="1">
    <source>
        <dbReference type="EMBL" id="PSF37764.1"/>
    </source>
</evidence>
<evidence type="ECO:0000313" key="2">
    <source>
        <dbReference type="Proteomes" id="UP000239001"/>
    </source>
</evidence>
<dbReference type="AlphaFoldDB" id="A0A2T1LZD4"/>
<gene>
    <name evidence="1" type="ORF">C7H19_09480</name>
</gene>
<reference evidence="1 2" key="1">
    <citation type="submission" date="2018-03" db="EMBL/GenBank/DDBJ databases">
        <title>The ancient ancestry and fast evolution of plastids.</title>
        <authorList>
            <person name="Moore K.R."/>
            <person name="Magnabosco C."/>
            <person name="Momper L."/>
            <person name="Gold D.A."/>
            <person name="Bosak T."/>
            <person name="Fournier G.P."/>
        </authorList>
    </citation>
    <scope>NUCLEOTIDE SEQUENCE [LARGE SCALE GENOMIC DNA]</scope>
    <source>
        <strain evidence="1 2">CCALA 016</strain>
    </source>
</reference>
<dbReference type="RefSeq" id="WP_106456628.1">
    <property type="nucleotide sequence ID" value="NZ_PXOH01000007.1"/>
</dbReference>
<protein>
    <submittedName>
        <fullName evidence="1">Uncharacterized protein</fullName>
    </submittedName>
</protein>
<comment type="caution">
    <text evidence="1">The sequence shown here is derived from an EMBL/GenBank/DDBJ whole genome shotgun (WGS) entry which is preliminary data.</text>
</comment>
<keyword evidence="2" id="KW-1185">Reference proteome</keyword>
<dbReference type="EMBL" id="PXOH01000007">
    <property type="protein sequence ID" value="PSF37764.1"/>
    <property type="molecule type" value="Genomic_DNA"/>
</dbReference>